<dbReference type="InterPro" id="IPR027417">
    <property type="entry name" value="P-loop_NTPase"/>
</dbReference>
<organism evidence="4 5">
    <name type="scientific">Thermatribacter velox</name>
    <dbReference type="NCBI Taxonomy" id="3039681"/>
    <lineage>
        <taxon>Bacteria</taxon>
        <taxon>Pseudomonadati</taxon>
        <taxon>Atribacterota</taxon>
        <taxon>Atribacteria</taxon>
        <taxon>Atribacterales</taxon>
        <taxon>Thermatribacteraceae</taxon>
        <taxon>Thermatribacter</taxon>
    </lineage>
</organism>
<evidence type="ECO:0000256" key="2">
    <source>
        <dbReference type="ARBA" id="ARBA00022840"/>
    </source>
</evidence>
<evidence type="ECO:0000259" key="3">
    <source>
        <dbReference type="PROSITE" id="PS50893"/>
    </source>
</evidence>
<keyword evidence="5" id="KW-1185">Reference proteome</keyword>
<name>A0ABZ2YGX0_9BACT</name>
<evidence type="ECO:0000313" key="4">
    <source>
        <dbReference type="EMBL" id="WZL77239.1"/>
    </source>
</evidence>
<sequence>MLELQKLNKYFFKGTVDERWAIRNLNLCVSPGEFITIVGSNGAGKTTLLNLISGTYLPDTGKILIDGKDVTNLPAYKRAHFLGRVFQDTFRGTAASLTIEENLAIAYLKGKKKGLRIAIKDKMRRYFREKLAEIGLGLEKRLGDRVGLLSGGQRQALALLMATMGNPKILLLDEHTANLDPKTGEKIMNLTTSLIAENGLTALMVTHNLNDALRYGTRTLLMDEGEVVLDIAGEERKKITVNELLERFSAARHKDFVEDRALLSS</sequence>
<dbReference type="SMART" id="SM00382">
    <property type="entry name" value="AAA"/>
    <property type="match status" value="1"/>
</dbReference>
<dbReference type="PROSITE" id="PS00211">
    <property type="entry name" value="ABC_TRANSPORTER_1"/>
    <property type="match status" value="1"/>
</dbReference>
<feature type="domain" description="ABC transporter" evidence="3">
    <location>
        <begin position="2"/>
        <end position="249"/>
    </location>
</feature>
<keyword evidence="1" id="KW-0547">Nucleotide-binding</keyword>
<protein>
    <submittedName>
        <fullName evidence="4">ATP-binding cassette domain-containing protein</fullName>
    </submittedName>
</protein>
<reference evidence="4 5" key="1">
    <citation type="submission" date="2023-03" db="EMBL/GenBank/DDBJ databases">
        <title>Novel Species.</title>
        <authorList>
            <person name="Ma S."/>
        </authorList>
    </citation>
    <scope>NUCLEOTIDE SEQUENCE [LARGE SCALE GENOMIC DNA]</scope>
    <source>
        <strain evidence="4 5">B11</strain>
    </source>
</reference>
<keyword evidence="2 4" id="KW-0067">ATP-binding</keyword>
<dbReference type="Pfam" id="PF00005">
    <property type="entry name" value="ABC_tran"/>
    <property type="match status" value="1"/>
</dbReference>
<evidence type="ECO:0000313" key="5">
    <source>
        <dbReference type="Proteomes" id="UP001461341"/>
    </source>
</evidence>
<evidence type="ECO:0000256" key="1">
    <source>
        <dbReference type="ARBA" id="ARBA00022741"/>
    </source>
</evidence>
<proteinExistence type="predicted"/>
<dbReference type="InterPro" id="IPR015854">
    <property type="entry name" value="ABC_transpr_LolD-like"/>
</dbReference>
<dbReference type="Proteomes" id="UP001461341">
    <property type="component" value="Chromosome"/>
</dbReference>
<dbReference type="EMBL" id="CP121689">
    <property type="protein sequence ID" value="WZL77239.1"/>
    <property type="molecule type" value="Genomic_DNA"/>
</dbReference>
<dbReference type="InterPro" id="IPR003439">
    <property type="entry name" value="ABC_transporter-like_ATP-bd"/>
</dbReference>
<dbReference type="InterPro" id="IPR017871">
    <property type="entry name" value="ABC_transporter-like_CS"/>
</dbReference>
<dbReference type="PANTHER" id="PTHR24220:SF692">
    <property type="entry name" value="ABC TRANSPORTER DOMAIN-CONTAINING PROTEIN"/>
    <property type="match status" value="1"/>
</dbReference>
<dbReference type="PROSITE" id="PS50893">
    <property type="entry name" value="ABC_TRANSPORTER_2"/>
    <property type="match status" value="1"/>
</dbReference>
<dbReference type="SUPFAM" id="SSF52540">
    <property type="entry name" value="P-loop containing nucleoside triphosphate hydrolases"/>
    <property type="match status" value="1"/>
</dbReference>
<accession>A0ABZ2YGX0</accession>
<dbReference type="RefSeq" id="WP_369019400.1">
    <property type="nucleotide sequence ID" value="NZ_CP121689.1"/>
</dbReference>
<gene>
    <name evidence="4" type="ORF">QBE54_05610</name>
</gene>
<dbReference type="Gene3D" id="3.40.50.300">
    <property type="entry name" value="P-loop containing nucleotide triphosphate hydrolases"/>
    <property type="match status" value="1"/>
</dbReference>
<dbReference type="GO" id="GO:0005524">
    <property type="term" value="F:ATP binding"/>
    <property type="evidence" value="ECO:0007669"/>
    <property type="project" value="UniProtKB-KW"/>
</dbReference>
<dbReference type="InterPro" id="IPR003593">
    <property type="entry name" value="AAA+_ATPase"/>
</dbReference>
<dbReference type="PANTHER" id="PTHR24220">
    <property type="entry name" value="IMPORT ATP-BINDING PROTEIN"/>
    <property type="match status" value="1"/>
</dbReference>